<evidence type="ECO:0000256" key="8">
    <source>
        <dbReference type="ARBA" id="ARBA00023004"/>
    </source>
</evidence>
<dbReference type="InterPro" id="IPR051793">
    <property type="entry name" value="NADH:flavin_oxidoreductase"/>
</dbReference>
<dbReference type="Gene3D" id="3.50.50.60">
    <property type="entry name" value="FAD/NAD(P)-binding domain"/>
    <property type="match status" value="1"/>
</dbReference>
<dbReference type="PANTHER" id="PTHR42917:SF2">
    <property type="entry name" value="2,4-DIENOYL-COA REDUCTASE [(2E)-ENOYL-COA-PRODUCING]"/>
    <property type="match status" value="1"/>
</dbReference>
<feature type="domain" description="NADH:flavin oxidoreductase/NADH oxidase N-terminal" evidence="10">
    <location>
        <begin position="7"/>
        <end position="332"/>
    </location>
</feature>
<evidence type="ECO:0000256" key="9">
    <source>
        <dbReference type="ARBA" id="ARBA00023014"/>
    </source>
</evidence>
<reference evidence="12 13" key="1">
    <citation type="submission" date="2012-08" db="EMBL/GenBank/DDBJ databases">
        <title>Whole genome shotgun sequence of Austwickia chelonae NBRC 105200.</title>
        <authorList>
            <person name="Yoshida I."/>
            <person name="Hosoyama A."/>
            <person name="Tsuchikane K."/>
            <person name="Katsumata H."/>
            <person name="Ando Y."/>
            <person name="Ohji S."/>
            <person name="Hamada M."/>
            <person name="Tamura T."/>
            <person name="Yamazoe A."/>
            <person name="Yamazaki S."/>
            <person name="Fujita N."/>
        </authorList>
    </citation>
    <scope>NUCLEOTIDE SEQUENCE [LARGE SCALE GENOMIC DNA]</scope>
    <source>
        <strain evidence="12 13">NBRC 105200</strain>
    </source>
</reference>
<dbReference type="PRINTS" id="PR00469">
    <property type="entry name" value="PNDRDTASEII"/>
</dbReference>
<dbReference type="InterPro" id="IPR036188">
    <property type="entry name" value="FAD/NAD-bd_sf"/>
</dbReference>
<gene>
    <name evidence="12" type="primary">fadH</name>
    <name evidence="12" type="ORF">AUCHE_08_01660</name>
</gene>
<keyword evidence="9" id="KW-0411">Iron-sulfur</keyword>
<comment type="cofactor">
    <cofactor evidence="1">
        <name>FMN</name>
        <dbReference type="ChEBI" id="CHEBI:58210"/>
    </cofactor>
</comment>
<comment type="cofactor">
    <cofactor evidence="2">
        <name>[4Fe-4S] cluster</name>
        <dbReference type="ChEBI" id="CHEBI:49883"/>
    </cofactor>
</comment>
<dbReference type="PANTHER" id="PTHR42917">
    <property type="entry name" value="2,4-DIENOYL-COA REDUCTASE"/>
    <property type="match status" value="1"/>
</dbReference>
<evidence type="ECO:0000256" key="6">
    <source>
        <dbReference type="ARBA" id="ARBA00022723"/>
    </source>
</evidence>
<keyword evidence="6" id="KW-0479">Metal-binding</keyword>
<name>K6V6R8_9MICO</name>
<dbReference type="InterPro" id="IPR001155">
    <property type="entry name" value="OxRdtase_FMN_N"/>
</dbReference>
<keyword evidence="7" id="KW-0560">Oxidoreductase</keyword>
<dbReference type="SUPFAM" id="SSF51395">
    <property type="entry name" value="FMN-linked oxidoreductases"/>
    <property type="match status" value="1"/>
</dbReference>
<dbReference type="Proteomes" id="UP000008495">
    <property type="component" value="Unassembled WGS sequence"/>
</dbReference>
<sequence>MTPYPHLLAPLDLGFTTLRNRVVMGSMHTGLEDSPATFDDLAELYAERASGGVGLIVTGGFSPTPEGALYPGSGAVYAPRHIARHRIVTDAVHAHDAKILLQVLHAGRYGHHPLIVSASRIKAPISAFTPLALTESGIRRQISGFAAAAECARDAGYDGIEIMGSEGYLLNQFLAGRTNRRQDNWGGDPRRRRRLIEEVVAAARKASGPDFIIQYRLSMIDLVEDGQSWEEVVETAQAVEAAGATLINTGIGWHEARVPTIVTSVPRAAFTEVTADLRTQVTIPVIASNRINDPDVAERILATGQADLISMARPFLADPHWVAKAAGGRPQEINTCIACNQACLDHTFVGKPVSCLVNPRAGHERSLQILPTTHPRRIAVVGAGVAGLAAATTLAERGHQVDLYEASERIGGQFELAANIPGKEEFTETIRYFTQRIEKTGVQLKLNTRAGADLLIDSGYDDIVLATGVAPRIPEIPGIHRIDVITYAQLLSGQRTAGRRVAVLGAGGIGVDVSEYLTHRDSPALDVTAWRREWGVGDHRTTPGGLQHPQPSSSPREVYLLQRKTSRIGQGLGKTTGWVHRASLRAKEVTLITGVTYERIDDQGLHITVPAPRPADEEQNGLHRLWSSAAATMTDAGSAVRPALAAAGQLGGLALARLPRGPRAYAETGVTRLASLGDDLSGRIESTRARWGLTGATPQAPRQARTLDVDTVVICTGQESVRDLMGPLTEAGMTVHVIGGADIAAELDAKRAIDQAVRLAAEL</sequence>
<evidence type="ECO:0000259" key="10">
    <source>
        <dbReference type="Pfam" id="PF00724"/>
    </source>
</evidence>
<evidence type="ECO:0000313" key="13">
    <source>
        <dbReference type="Proteomes" id="UP000008495"/>
    </source>
</evidence>
<feature type="domain" description="FAD/NAD(P)-binding" evidence="11">
    <location>
        <begin position="377"/>
        <end position="605"/>
    </location>
</feature>
<evidence type="ECO:0000259" key="11">
    <source>
        <dbReference type="Pfam" id="PF07992"/>
    </source>
</evidence>
<dbReference type="GO" id="GO:0051536">
    <property type="term" value="F:iron-sulfur cluster binding"/>
    <property type="evidence" value="ECO:0007669"/>
    <property type="project" value="UniProtKB-KW"/>
</dbReference>
<comment type="similarity">
    <text evidence="3">In the N-terminal section; belongs to the NADH:flavin oxidoreductase/NADH oxidase family.</text>
</comment>
<dbReference type="SUPFAM" id="SSF51971">
    <property type="entry name" value="Nucleotide-binding domain"/>
    <property type="match status" value="1"/>
</dbReference>
<dbReference type="GO" id="GO:0016491">
    <property type="term" value="F:oxidoreductase activity"/>
    <property type="evidence" value="ECO:0007669"/>
    <property type="project" value="UniProtKB-KW"/>
</dbReference>
<evidence type="ECO:0000256" key="1">
    <source>
        <dbReference type="ARBA" id="ARBA00001917"/>
    </source>
</evidence>
<dbReference type="GO" id="GO:0010181">
    <property type="term" value="F:FMN binding"/>
    <property type="evidence" value="ECO:0007669"/>
    <property type="project" value="InterPro"/>
</dbReference>
<keyword evidence="5" id="KW-0288">FMN</keyword>
<evidence type="ECO:0000256" key="7">
    <source>
        <dbReference type="ARBA" id="ARBA00023002"/>
    </source>
</evidence>
<dbReference type="AlphaFoldDB" id="K6V6R8"/>
<keyword evidence="13" id="KW-1185">Reference proteome</keyword>
<evidence type="ECO:0000256" key="5">
    <source>
        <dbReference type="ARBA" id="ARBA00022643"/>
    </source>
</evidence>
<dbReference type="CDD" id="cd02930">
    <property type="entry name" value="DCR_FMN"/>
    <property type="match status" value="1"/>
</dbReference>
<dbReference type="RefSeq" id="WP_006502675.1">
    <property type="nucleotide sequence ID" value="NZ_BAGZ01000008.1"/>
</dbReference>
<dbReference type="OrthoDB" id="3169239at2"/>
<evidence type="ECO:0000256" key="3">
    <source>
        <dbReference type="ARBA" id="ARBA00011048"/>
    </source>
</evidence>
<organism evidence="12 13">
    <name type="scientific">Austwickia chelonae NBRC 105200</name>
    <dbReference type="NCBI Taxonomy" id="1184607"/>
    <lineage>
        <taxon>Bacteria</taxon>
        <taxon>Bacillati</taxon>
        <taxon>Actinomycetota</taxon>
        <taxon>Actinomycetes</taxon>
        <taxon>Micrococcales</taxon>
        <taxon>Dermatophilaceae</taxon>
        <taxon>Austwickia</taxon>
    </lineage>
</organism>
<dbReference type="Pfam" id="PF07992">
    <property type="entry name" value="Pyr_redox_2"/>
    <property type="match status" value="1"/>
</dbReference>
<keyword evidence="8" id="KW-0408">Iron</keyword>
<dbReference type="eggNOG" id="COG1902">
    <property type="taxonomic scope" value="Bacteria"/>
</dbReference>
<evidence type="ECO:0000256" key="4">
    <source>
        <dbReference type="ARBA" id="ARBA00022630"/>
    </source>
</evidence>
<dbReference type="InterPro" id="IPR023753">
    <property type="entry name" value="FAD/NAD-binding_dom"/>
</dbReference>
<dbReference type="Gene3D" id="3.40.50.720">
    <property type="entry name" value="NAD(P)-binding Rossmann-like Domain"/>
    <property type="match status" value="2"/>
</dbReference>
<dbReference type="InterPro" id="IPR013785">
    <property type="entry name" value="Aldolase_TIM"/>
</dbReference>
<dbReference type="STRING" id="100225.SAMN05421595_0434"/>
<evidence type="ECO:0000313" key="12">
    <source>
        <dbReference type="EMBL" id="GAB77923.1"/>
    </source>
</evidence>
<dbReference type="GO" id="GO:0046872">
    <property type="term" value="F:metal ion binding"/>
    <property type="evidence" value="ECO:0007669"/>
    <property type="project" value="UniProtKB-KW"/>
</dbReference>
<dbReference type="eggNOG" id="COG0446">
    <property type="taxonomic scope" value="Bacteria"/>
</dbReference>
<protein>
    <submittedName>
        <fullName evidence="12">2,4-dienoyl-CoA reductase</fullName>
    </submittedName>
</protein>
<comment type="caution">
    <text evidence="12">The sequence shown here is derived from an EMBL/GenBank/DDBJ whole genome shotgun (WGS) entry which is preliminary data.</text>
</comment>
<proteinExistence type="inferred from homology"/>
<evidence type="ECO:0000256" key="2">
    <source>
        <dbReference type="ARBA" id="ARBA00001966"/>
    </source>
</evidence>
<accession>K6V6R8</accession>
<dbReference type="PRINTS" id="PR00368">
    <property type="entry name" value="FADPNR"/>
</dbReference>
<keyword evidence="4" id="KW-0285">Flavoprotein</keyword>
<dbReference type="Gene3D" id="3.20.20.70">
    <property type="entry name" value="Aldolase class I"/>
    <property type="match status" value="1"/>
</dbReference>
<dbReference type="EMBL" id="BAGZ01000008">
    <property type="protein sequence ID" value="GAB77923.1"/>
    <property type="molecule type" value="Genomic_DNA"/>
</dbReference>
<dbReference type="Pfam" id="PF00724">
    <property type="entry name" value="Oxidored_FMN"/>
    <property type="match status" value="1"/>
</dbReference>